<dbReference type="InterPro" id="IPR052709">
    <property type="entry name" value="Transposase-MT_Hybrid"/>
</dbReference>
<reference evidence="2" key="2">
    <citation type="submission" date="2020-06" db="EMBL/GenBank/DDBJ databases">
        <authorList>
            <person name="Sheffer M."/>
        </authorList>
    </citation>
    <scope>NUCLEOTIDE SEQUENCE</scope>
</reference>
<sequence length="110" mass="13066">MLAVKVDVSVGTVWTIVNRLRYRKMHAQWFPKQLTDWHKELRMGLALQHLFWHYEDPAFLEQIVTGDVSLPNHYEPETKWDSMQWKHTTSPPLKSTKPWRQQASCCSPSF</sequence>
<dbReference type="PANTHER" id="PTHR46060">
    <property type="entry name" value="MARINER MOS1 TRANSPOSASE-LIKE PROTEIN"/>
    <property type="match status" value="1"/>
</dbReference>
<evidence type="ECO:0000313" key="3">
    <source>
        <dbReference type="Proteomes" id="UP000807504"/>
    </source>
</evidence>
<dbReference type="PANTHER" id="PTHR46060:SF1">
    <property type="entry name" value="MARINER MOS1 TRANSPOSASE-LIKE PROTEIN"/>
    <property type="match status" value="1"/>
</dbReference>
<dbReference type="AlphaFoldDB" id="A0A8T0FM81"/>
<evidence type="ECO:0000313" key="2">
    <source>
        <dbReference type="EMBL" id="KAF8792151.1"/>
    </source>
</evidence>
<comment type="caution">
    <text evidence="2">The sequence shown here is derived from an EMBL/GenBank/DDBJ whole genome shotgun (WGS) entry which is preliminary data.</text>
</comment>
<dbReference type="InterPro" id="IPR036397">
    <property type="entry name" value="RNaseH_sf"/>
</dbReference>
<dbReference type="GO" id="GO:0003676">
    <property type="term" value="F:nucleic acid binding"/>
    <property type="evidence" value="ECO:0007669"/>
    <property type="project" value="InterPro"/>
</dbReference>
<accession>A0A8T0FM81</accession>
<proteinExistence type="predicted"/>
<keyword evidence="3" id="KW-1185">Reference proteome</keyword>
<dbReference type="Proteomes" id="UP000807504">
    <property type="component" value="Unassembled WGS sequence"/>
</dbReference>
<feature type="region of interest" description="Disordered" evidence="1">
    <location>
        <begin position="85"/>
        <end position="110"/>
    </location>
</feature>
<dbReference type="Gene3D" id="3.30.420.10">
    <property type="entry name" value="Ribonuclease H-like superfamily/Ribonuclease H"/>
    <property type="match status" value="1"/>
</dbReference>
<reference evidence="2" key="1">
    <citation type="journal article" date="2020" name="bioRxiv">
        <title>Chromosome-level reference genome of the European wasp spider Argiope bruennichi: a resource for studies on range expansion and evolutionary adaptation.</title>
        <authorList>
            <person name="Sheffer M.M."/>
            <person name="Hoppe A."/>
            <person name="Krehenwinkel H."/>
            <person name="Uhl G."/>
            <person name="Kuss A.W."/>
            <person name="Jensen L."/>
            <person name="Jensen C."/>
            <person name="Gillespie R.G."/>
            <person name="Hoff K.J."/>
            <person name="Prost S."/>
        </authorList>
    </citation>
    <scope>NUCLEOTIDE SEQUENCE</scope>
</reference>
<gene>
    <name evidence="2" type="ORF">HNY73_003791</name>
</gene>
<protein>
    <submittedName>
        <fullName evidence="2">Uncharacterized protein</fullName>
    </submittedName>
</protein>
<name>A0A8T0FM81_ARGBR</name>
<organism evidence="2 3">
    <name type="scientific">Argiope bruennichi</name>
    <name type="common">Wasp spider</name>
    <name type="synonym">Aranea bruennichi</name>
    <dbReference type="NCBI Taxonomy" id="94029"/>
    <lineage>
        <taxon>Eukaryota</taxon>
        <taxon>Metazoa</taxon>
        <taxon>Ecdysozoa</taxon>
        <taxon>Arthropoda</taxon>
        <taxon>Chelicerata</taxon>
        <taxon>Arachnida</taxon>
        <taxon>Araneae</taxon>
        <taxon>Araneomorphae</taxon>
        <taxon>Entelegynae</taxon>
        <taxon>Araneoidea</taxon>
        <taxon>Araneidae</taxon>
        <taxon>Argiope</taxon>
    </lineage>
</organism>
<dbReference type="EMBL" id="JABXBU010000003">
    <property type="protein sequence ID" value="KAF8792151.1"/>
    <property type="molecule type" value="Genomic_DNA"/>
</dbReference>
<evidence type="ECO:0000256" key="1">
    <source>
        <dbReference type="SAM" id="MobiDB-lite"/>
    </source>
</evidence>